<dbReference type="InterPro" id="IPR016032">
    <property type="entry name" value="Sig_transdc_resp-reg_C-effctor"/>
</dbReference>
<name>A0A136Q085_9ACTN</name>
<dbReference type="EMBL" id="LRQV01000002">
    <property type="protein sequence ID" value="KXK63876.1"/>
    <property type="molecule type" value="Genomic_DNA"/>
</dbReference>
<feature type="domain" description="OmpR/PhoB-type" evidence="6">
    <location>
        <begin position="1"/>
        <end position="92"/>
    </location>
</feature>
<evidence type="ECO:0000256" key="2">
    <source>
        <dbReference type="ARBA" id="ARBA00023015"/>
    </source>
</evidence>
<dbReference type="CDD" id="cd15831">
    <property type="entry name" value="BTAD"/>
    <property type="match status" value="1"/>
</dbReference>
<dbReference type="Gene3D" id="1.25.40.10">
    <property type="entry name" value="Tetratricopeptide repeat domain"/>
    <property type="match status" value="1"/>
</dbReference>
<protein>
    <recommendedName>
        <fullName evidence="6">OmpR/PhoB-type domain-containing protein</fullName>
    </recommendedName>
</protein>
<dbReference type="PANTHER" id="PTHR35807:SF1">
    <property type="entry name" value="TRANSCRIPTIONAL REGULATOR REDD"/>
    <property type="match status" value="1"/>
</dbReference>
<dbReference type="Proteomes" id="UP000070620">
    <property type="component" value="Unassembled WGS sequence"/>
</dbReference>
<dbReference type="Pfam" id="PF00486">
    <property type="entry name" value="Trans_reg_C"/>
    <property type="match status" value="1"/>
</dbReference>
<proteinExistence type="inferred from homology"/>
<evidence type="ECO:0000256" key="4">
    <source>
        <dbReference type="ARBA" id="ARBA00023163"/>
    </source>
</evidence>
<keyword evidence="8" id="KW-1185">Reference proteome</keyword>
<dbReference type="PANTHER" id="PTHR35807">
    <property type="entry name" value="TRANSCRIPTIONAL REGULATOR REDD-RELATED"/>
    <property type="match status" value="1"/>
</dbReference>
<comment type="similarity">
    <text evidence="1">Belongs to the AfsR/DnrI/RedD regulatory family.</text>
</comment>
<organism evidence="7 8">
    <name type="scientific">Micromonospora rosaria</name>
    <dbReference type="NCBI Taxonomy" id="47874"/>
    <lineage>
        <taxon>Bacteria</taxon>
        <taxon>Bacillati</taxon>
        <taxon>Actinomycetota</taxon>
        <taxon>Actinomycetes</taxon>
        <taxon>Micromonosporales</taxon>
        <taxon>Micromonosporaceae</taxon>
        <taxon>Micromonospora</taxon>
    </lineage>
</organism>
<dbReference type="SUPFAM" id="SSF48452">
    <property type="entry name" value="TPR-like"/>
    <property type="match status" value="1"/>
</dbReference>
<accession>A0A136Q085</accession>
<keyword evidence="3 5" id="KW-0238">DNA-binding</keyword>
<dbReference type="Pfam" id="PF03704">
    <property type="entry name" value="BTAD"/>
    <property type="match status" value="1"/>
</dbReference>
<dbReference type="GO" id="GO:0000160">
    <property type="term" value="P:phosphorelay signal transduction system"/>
    <property type="evidence" value="ECO:0007669"/>
    <property type="project" value="InterPro"/>
</dbReference>
<dbReference type="GO" id="GO:0006355">
    <property type="term" value="P:regulation of DNA-templated transcription"/>
    <property type="evidence" value="ECO:0007669"/>
    <property type="project" value="InterPro"/>
</dbReference>
<dbReference type="SMART" id="SM01043">
    <property type="entry name" value="BTAD"/>
    <property type="match status" value="1"/>
</dbReference>
<reference evidence="7 8" key="1">
    <citation type="submission" date="2016-01" db="EMBL/GenBank/DDBJ databases">
        <title>Whole genome sequence and analysis of Micromonospora rosaria DSM 803, which can produce antibacterial substance rosamicin.</title>
        <authorList>
            <person name="Yang H."/>
            <person name="He X."/>
            <person name="Zhu D."/>
        </authorList>
    </citation>
    <scope>NUCLEOTIDE SEQUENCE [LARGE SCALE GENOMIC DNA]</scope>
    <source>
        <strain evidence="7 8">DSM 803</strain>
    </source>
</reference>
<dbReference type="InterPro" id="IPR001867">
    <property type="entry name" value="OmpR/PhoB-type_DNA-bd"/>
</dbReference>
<evidence type="ECO:0000313" key="7">
    <source>
        <dbReference type="EMBL" id="KXK63876.1"/>
    </source>
</evidence>
<dbReference type="Gene3D" id="1.10.10.10">
    <property type="entry name" value="Winged helix-like DNA-binding domain superfamily/Winged helix DNA-binding domain"/>
    <property type="match status" value="1"/>
</dbReference>
<gene>
    <name evidence="7" type="ORF">AWW66_01245</name>
</gene>
<evidence type="ECO:0000313" key="8">
    <source>
        <dbReference type="Proteomes" id="UP000070620"/>
    </source>
</evidence>
<dbReference type="AlphaFoldDB" id="A0A136Q085"/>
<evidence type="ECO:0000259" key="6">
    <source>
        <dbReference type="PROSITE" id="PS51755"/>
    </source>
</evidence>
<dbReference type="SUPFAM" id="SSF46894">
    <property type="entry name" value="C-terminal effector domain of the bipartite response regulators"/>
    <property type="match status" value="1"/>
</dbReference>
<dbReference type="InterPro" id="IPR051677">
    <property type="entry name" value="AfsR-DnrI-RedD_regulator"/>
</dbReference>
<keyword evidence="2" id="KW-0805">Transcription regulation</keyword>
<dbReference type="GO" id="GO:0003677">
    <property type="term" value="F:DNA binding"/>
    <property type="evidence" value="ECO:0007669"/>
    <property type="project" value="UniProtKB-UniRule"/>
</dbReference>
<sequence length="253" mass="28478">MLGSLEVIKGDRDCTPSAPKLRELLALLLLQSNRVIPTETLATELWRGEMPRSAQATLQTYIYQLRKILCSERGGENRDILMTRPPGYVINTTCDQLDATRFDHLVRSGRAALDDDDPATASTMLHSGLSLWRGAALADVEPGPRLAAHIAWLEETRLTALELRIQADFRLGRYRELVGELRALTALHPLNEWLHRQLMIALHATGRRTDALAVYRDVRRILREEVGLEPSHQLQHAQQAILADAPLRELASY</sequence>
<dbReference type="SMART" id="SM00862">
    <property type="entry name" value="Trans_reg_C"/>
    <property type="match status" value="1"/>
</dbReference>
<evidence type="ECO:0000256" key="3">
    <source>
        <dbReference type="ARBA" id="ARBA00023125"/>
    </source>
</evidence>
<evidence type="ECO:0000256" key="1">
    <source>
        <dbReference type="ARBA" id="ARBA00005820"/>
    </source>
</evidence>
<keyword evidence="4" id="KW-0804">Transcription</keyword>
<dbReference type="PROSITE" id="PS51755">
    <property type="entry name" value="OMPR_PHOB"/>
    <property type="match status" value="1"/>
</dbReference>
<dbReference type="InterPro" id="IPR011990">
    <property type="entry name" value="TPR-like_helical_dom_sf"/>
</dbReference>
<comment type="caution">
    <text evidence="7">The sequence shown here is derived from an EMBL/GenBank/DDBJ whole genome shotgun (WGS) entry which is preliminary data.</text>
</comment>
<evidence type="ECO:0000256" key="5">
    <source>
        <dbReference type="PROSITE-ProRule" id="PRU01091"/>
    </source>
</evidence>
<dbReference type="InterPro" id="IPR036388">
    <property type="entry name" value="WH-like_DNA-bd_sf"/>
</dbReference>
<feature type="DNA-binding region" description="OmpR/PhoB-type" evidence="5">
    <location>
        <begin position="1"/>
        <end position="92"/>
    </location>
</feature>
<dbReference type="InterPro" id="IPR005158">
    <property type="entry name" value="BTAD"/>
</dbReference>